<evidence type="ECO:0000256" key="1">
    <source>
        <dbReference type="SAM" id="MobiDB-lite"/>
    </source>
</evidence>
<accession>A0ABD0UMF4</accession>
<name>A0ABD0UMF4_DENTH</name>
<feature type="region of interest" description="Disordered" evidence="1">
    <location>
        <begin position="73"/>
        <end position="107"/>
    </location>
</feature>
<sequence>MSIFSSRPAVECSFGNASASEKIIRCGIQIRPKTNSDATRHKGRSIHSEICYPTPQTLFVLFGDTFACEIGVEDEEEEDDEEAEGSGEARFAGDETPSGQIRRGKLRSARDPRILYAARSYATAASSAVSKVPSQTLAPFFAGSLISAANFPHGRCLTPR</sequence>
<evidence type="ECO:0000313" key="2">
    <source>
        <dbReference type="EMBL" id="KAL0913824.1"/>
    </source>
</evidence>
<gene>
    <name evidence="2" type="ORF">M5K25_017314</name>
</gene>
<comment type="caution">
    <text evidence="2">The sequence shown here is derived from an EMBL/GenBank/DDBJ whole genome shotgun (WGS) entry which is preliminary data.</text>
</comment>
<dbReference type="Proteomes" id="UP001552299">
    <property type="component" value="Unassembled WGS sequence"/>
</dbReference>
<organism evidence="2 3">
    <name type="scientific">Dendrobium thyrsiflorum</name>
    <name type="common">Pinecone-like raceme dendrobium</name>
    <name type="synonym">Orchid</name>
    <dbReference type="NCBI Taxonomy" id="117978"/>
    <lineage>
        <taxon>Eukaryota</taxon>
        <taxon>Viridiplantae</taxon>
        <taxon>Streptophyta</taxon>
        <taxon>Embryophyta</taxon>
        <taxon>Tracheophyta</taxon>
        <taxon>Spermatophyta</taxon>
        <taxon>Magnoliopsida</taxon>
        <taxon>Liliopsida</taxon>
        <taxon>Asparagales</taxon>
        <taxon>Orchidaceae</taxon>
        <taxon>Epidendroideae</taxon>
        <taxon>Malaxideae</taxon>
        <taxon>Dendrobiinae</taxon>
        <taxon>Dendrobium</taxon>
    </lineage>
</organism>
<dbReference type="EMBL" id="JANQDX010000013">
    <property type="protein sequence ID" value="KAL0913824.1"/>
    <property type="molecule type" value="Genomic_DNA"/>
</dbReference>
<protein>
    <submittedName>
        <fullName evidence="2">Uncharacterized protein</fullName>
    </submittedName>
</protein>
<keyword evidence="3" id="KW-1185">Reference proteome</keyword>
<reference evidence="2 3" key="1">
    <citation type="journal article" date="2024" name="Plant Biotechnol. J.">
        <title>Dendrobium thyrsiflorum genome and its molecular insights into genes involved in important horticultural traits.</title>
        <authorList>
            <person name="Chen B."/>
            <person name="Wang J.Y."/>
            <person name="Zheng P.J."/>
            <person name="Li K.L."/>
            <person name="Liang Y.M."/>
            <person name="Chen X.F."/>
            <person name="Zhang C."/>
            <person name="Zhao X."/>
            <person name="He X."/>
            <person name="Zhang G.Q."/>
            <person name="Liu Z.J."/>
            <person name="Xu Q."/>
        </authorList>
    </citation>
    <scope>NUCLEOTIDE SEQUENCE [LARGE SCALE GENOMIC DNA]</scope>
    <source>
        <strain evidence="2">GZMU011</strain>
    </source>
</reference>
<feature type="compositionally biased region" description="Acidic residues" evidence="1">
    <location>
        <begin position="73"/>
        <end position="85"/>
    </location>
</feature>
<evidence type="ECO:0000313" key="3">
    <source>
        <dbReference type="Proteomes" id="UP001552299"/>
    </source>
</evidence>
<dbReference type="AlphaFoldDB" id="A0ABD0UMF4"/>
<proteinExistence type="predicted"/>